<name>A0A120LIC6_ALCXX</name>
<reference evidence="3" key="1">
    <citation type="submission" date="2015-12" db="EMBL/GenBank/DDBJ databases">
        <title>FDA dAtabase for Regulatory Grade micrObial Sequences (FDA-ARGOS): Supporting development and validation of Infectious Disease Dx tests.</title>
        <authorList>
            <person name="Case J."/>
            <person name="Tallon L."/>
            <person name="Sadzewicz L."/>
            <person name="Sengamalay N."/>
            <person name="Ott S."/>
            <person name="Godinez A."/>
            <person name="Nagaraj S."/>
            <person name="Nadendla S."/>
            <person name="Sichtig H."/>
        </authorList>
    </citation>
    <scope>NUCLEOTIDE SEQUENCE [LARGE SCALE GENOMIC DNA]</scope>
    <source>
        <strain evidence="3">FDAARGOS_147</strain>
    </source>
</reference>
<sequence length="147" mass="15788">MEPSSTGLGGWAALKIALAFGLPAALAALLGMLIMPPRSPQEFIKRTVCTVSCSFIFGPILAIGVLSWRPSLMETAHWVAARSGGGEEKLLALFYVLGPCMLLAGLPAWWVLGAYMRWMASMRQKGLLEWLAEVRAKLLGLRSGGEG</sequence>
<evidence type="ECO:0000256" key="1">
    <source>
        <dbReference type="SAM" id="Phobius"/>
    </source>
</evidence>
<dbReference type="Proteomes" id="UP000060602">
    <property type="component" value="Chromosome"/>
</dbReference>
<accession>A0A120LIC6</accession>
<feature type="transmembrane region" description="Helical" evidence="1">
    <location>
        <begin position="12"/>
        <end position="35"/>
    </location>
</feature>
<evidence type="ECO:0000313" key="3">
    <source>
        <dbReference type="Proteomes" id="UP000060602"/>
    </source>
</evidence>
<keyword evidence="1" id="KW-0812">Transmembrane</keyword>
<evidence type="ECO:0008006" key="4">
    <source>
        <dbReference type="Google" id="ProtNLM"/>
    </source>
</evidence>
<gene>
    <name evidence="2" type="ORF">AL504_30790</name>
</gene>
<proteinExistence type="predicted"/>
<keyword evidence="1" id="KW-1133">Transmembrane helix</keyword>
<dbReference type="AlphaFoldDB" id="A0A120LIC6"/>
<evidence type="ECO:0000313" key="2">
    <source>
        <dbReference type="EMBL" id="AMG39993.1"/>
    </source>
</evidence>
<feature type="transmembrane region" description="Helical" evidence="1">
    <location>
        <begin position="92"/>
        <end position="115"/>
    </location>
</feature>
<dbReference type="RefSeq" id="WP_061074228.1">
    <property type="nucleotide sequence ID" value="NZ_CP014060.2"/>
</dbReference>
<organism evidence="2 3">
    <name type="scientific">Alcaligenes xylosoxydans xylosoxydans</name>
    <name type="common">Achromobacter xylosoxidans</name>
    <dbReference type="NCBI Taxonomy" id="85698"/>
    <lineage>
        <taxon>Bacteria</taxon>
        <taxon>Pseudomonadati</taxon>
        <taxon>Pseudomonadota</taxon>
        <taxon>Betaproteobacteria</taxon>
        <taxon>Burkholderiales</taxon>
        <taxon>Alcaligenaceae</taxon>
        <taxon>Achromobacter</taxon>
    </lineage>
</organism>
<dbReference type="EMBL" id="CP014060">
    <property type="protein sequence ID" value="AMG39993.1"/>
    <property type="molecule type" value="Genomic_DNA"/>
</dbReference>
<feature type="transmembrane region" description="Helical" evidence="1">
    <location>
        <begin position="47"/>
        <end position="68"/>
    </location>
</feature>
<protein>
    <recommendedName>
        <fullName evidence="4">Phage-related membrane protein</fullName>
    </recommendedName>
</protein>
<keyword evidence="1" id="KW-0472">Membrane</keyword>